<dbReference type="OrthoDB" id="2506670at2759"/>
<comment type="caution">
    <text evidence="1">The sequence shown here is derived from an EMBL/GenBank/DDBJ whole genome shotgun (WGS) entry which is preliminary data.</text>
</comment>
<gene>
    <name evidence="1" type="ORF">PGT21_015863</name>
</gene>
<protein>
    <submittedName>
        <fullName evidence="1">Uncharacterized protein</fullName>
    </submittedName>
</protein>
<evidence type="ECO:0000313" key="1">
    <source>
        <dbReference type="EMBL" id="KAA1064824.1"/>
    </source>
</evidence>
<evidence type="ECO:0000313" key="2">
    <source>
        <dbReference type="Proteomes" id="UP000324748"/>
    </source>
</evidence>
<dbReference type="EMBL" id="VSWC01000197">
    <property type="protein sequence ID" value="KAA1064824.1"/>
    <property type="molecule type" value="Genomic_DNA"/>
</dbReference>
<accession>A0A5B0LMR7</accession>
<name>A0A5B0LMR7_PUCGR</name>
<reference evidence="1 2" key="1">
    <citation type="submission" date="2019-05" db="EMBL/GenBank/DDBJ databases">
        <title>Emergence of the Ug99 lineage of the wheat stem rust pathogen through somatic hybridization.</title>
        <authorList>
            <person name="Li F."/>
            <person name="Upadhyaya N.M."/>
            <person name="Sperschneider J."/>
            <person name="Matny O."/>
            <person name="Nguyen-Phuc H."/>
            <person name="Mago R."/>
            <person name="Raley C."/>
            <person name="Miller M.E."/>
            <person name="Silverstein K.A.T."/>
            <person name="Henningsen E."/>
            <person name="Hirsch C.D."/>
            <person name="Visser B."/>
            <person name="Pretorius Z.A."/>
            <person name="Steffenson B.J."/>
            <person name="Schwessinger B."/>
            <person name="Dodds P.N."/>
            <person name="Figueroa M."/>
        </authorList>
    </citation>
    <scope>NUCLEOTIDE SEQUENCE [LARGE SCALE GENOMIC DNA]</scope>
    <source>
        <strain evidence="1">21-0</strain>
    </source>
</reference>
<keyword evidence="2" id="KW-1185">Reference proteome</keyword>
<sequence length="381" mass="44569">MEVEPHTVQILSTVDLDLLAKALARLILVLKQRIRKFDRTVTWDRKKVSSQFESEVHRIKTILLPSIPRKLHRLCDLLFDSVYLQKLEAPQLQDGIKVLKELENIVHKISSSIDSFVVDEYQFFSNRDAERWKQYRSERAQSKLADSFFNLRCLLLLYSDLLPQLGGMTITRHEAKQKLRELIDYIHFEEEREDDRIAWFDMSELSAVQEHCGEMAEEQGKLLQELVEFPTLHKDIHVQPLREFIPILKLSRLFFNKISKPTSDESHPITSMNTDQRLNLINLVASIPTKLTKFYDEMECNYEPTQNIDLSKVSDLGKLFQAPLNLLTNCLSDQGTNPNSPQDSISKLILWYANWQCHFFVAVRRFYIAYTDAYSNFLIVN</sequence>
<proteinExistence type="predicted"/>
<organism evidence="1 2">
    <name type="scientific">Puccinia graminis f. sp. tritici</name>
    <dbReference type="NCBI Taxonomy" id="56615"/>
    <lineage>
        <taxon>Eukaryota</taxon>
        <taxon>Fungi</taxon>
        <taxon>Dikarya</taxon>
        <taxon>Basidiomycota</taxon>
        <taxon>Pucciniomycotina</taxon>
        <taxon>Pucciniomycetes</taxon>
        <taxon>Pucciniales</taxon>
        <taxon>Pucciniaceae</taxon>
        <taxon>Puccinia</taxon>
    </lineage>
</organism>
<dbReference type="AlphaFoldDB" id="A0A5B0LMR7"/>
<dbReference type="PANTHER" id="PTHR33069">
    <property type="entry name" value="CHROMOSOME 7, WHOLE GENOME SHOTGUN SEQUENCE-RELATED"/>
    <property type="match status" value="1"/>
</dbReference>
<dbReference type="Proteomes" id="UP000324748">
    <property type="component" value="Unassembled WGS sequence"/>
</dbReference>
<dbReference type="PANTHER" id="PTHR33069:SF3">
    <property type="entry name" value="DYNEIN HEAVY CHAIN TAIL DOMAIN-CONTAINING PROTEIN"/>
    <property type="match status" value="1"/>
</dbReference>